<dbReference type="AlphaFoldDB" id="A0AAV7P4U5"/>
<keyword evidence="2" id="KW-1185">Reference proteome</keyword>
<accession>A0AAV7P4U5</accession>
<evidence type="ECO:0000313" key="2">
    <source>
        <dbReference type="Proteomes" id="UP001066276"/>
    </source>
</evidence>
<organism evidence="1 2">
    <name type="scientific">Pleurodeles waltl</name>
    <name type="common">Iberian ribbed newt</name>
    <dbReference type="NCBI Taxonomy" id="8319"/>
    <lineage>
        <taxon>Eukaryota</taxon>
        <taxon>Metazoa</taxon>
        <taxon>Chordata</taxon>
        <taxon>Craniata</taxon>
        <taxon>Vertebrata</taxon>
        <taxon>Euteleostomi</taxon>
        <taxon>Amphibia</taxon>
        <taxon>Batrachia</taxon>
        <taxon>Caudata</taxon>
        <taxon>Salamandroidea</taxon>
        <taxon>Salamandridae</taxon>
        <taxon>Pleurodelinae</taxon>
        <taxon>Pleurodeles</taxon>
    </lineage>
</organism>
<comment type="caution">
    <text evidence="1">The sequence shown here is derived from an EMBL/GenBank/DDBJ whole genome shotgun (WGS) entry which is preliminary data.</text>
</comment>
<dbReference type="EMBL" id="JANPWB010000011">
    <property type="protein sequence ID" value="KAJ1122267.1"/>
    <property type="molecule type" value="Genomic_DNA"/>
</dbReference>
<proteinExistence type="predicted"/>
<gene>
    <name evidence="1" type="ORF">NDU88_000763</name>
</gene>
<reference evidence="1" key="1">
    <citation type="journal article" date="2022" name="bioRxiv">
        <title>Sequencing and chromosome-scale assembly of the giantPleurodeles waltlgenome.</title>
        <authorList>
            <person name="Brown T."/>
            <person name="Elewa A."/>
            <person name="Iarovenko S."/>
            <person name="Subramanian E."/>
            <person name="Araus A.J."/>
            <person name="Petzold A."/>
            <person name="Susuki M."/>
            <person name="Suzuki K.-i.T."/>
            <person name="Hayashi T."/>
            <person name="Toyoda A."/>
            <person name="Oliveira C."/>
            <person name="Osipova E."/>
            <person name="Leigh N.D."/>
            <person name="Simon A."/>
            <person name="Yun M.H."/>
        </authorList>
    </citation>
    <scope>NUCLEOTIDE SEQUENCE</scope>
    <source>
        <strain evidence="1">20211129_DDA</strain>
        <tissue evidence="1">Liver</tissue>
    </source>
</reference>
<protein>
    <submittedName>
        <fullName evidence="1">Uncharacterized protein</fullName>
    </submittedName>
</protein>
<evidence type="ECO:0000313" key="1">
    <source>
        <dbReference type="EMBL" id="KAJ1122267.1"/>
    </source>
</evidence>
<dbReference type="Proteomes" id="UP001066276">
    <property type="component" value="Chromosome 7"/>
</dbReference>
<name>A0AAV7P4U5_PLEWA</name>
<sequence>METVENGARDPYCRSECRLLRRYPAGARAASALRRSCAWGAFGAGGVVGRLLILSRDPRAGYILGQGVTVPNRNQHKGTDSFDCMKEEWA</sequence>